<sequence length="236" mass="25716">MRTTPQNSAPATPALTADDVVPVSQTLFQVSEQHFTEAFNASRKKRCDLRYSIIFHPKHIISKQFAHSVSVESTVVTAPVQGIERKEMDDKPALAPILMMTYLSNCMSNIKSTLNTNGLPVGLDANGRAVDYSSRPIDPIFQQARARMENAREFRELSPPTTLPQVSRSSFEEGSGYSPIGVALPTVSSAVPRPQVSNPVGVNRVVPDAIPVEKNEENDGSEPPSEKRSKIASDGE</sequence>
<dbReference type="OrthoDB" id="10017659at2759"/>
<dbReference type="EMBL" id="UYYB01096533">
    <property type="protein sequence ID" value="VDM76201.1"/>
    <property type="molecule type" value="Genomic_DNA"/>
</dbReference>
<protein>
    <submittedName>
        <fullName evidence="2">Uncharacterized protein</fullName>
    </submittedName>
</protein>
<feature type="region of interest" description="Disordered" evidence="1">
    <location>
        <begin position="155"/>
        <end position="175"/>
    </location>
</feature>
<evidence type="ECO:0000256" key="1">
    <source>
        <dbReference type="SAM" id="MobiDB-lite"/>
    </source>
</evidence>
<organism evidence="2 3">
    <name type="scientific">Strongylus vulgaris</name>
    <name type="common">Blood worm</name>
    <dbReference type="NCBI Taxonomy" id="40348"/>
    <lineage>
        <taxon>Eukaryota</taxon>
        <taxon>Metazoa</taxon>
        <taxon>Ecdysozoa</taxon>
        <taxon>Nematoda</taxon>
        <taxon>Chromadorea</taxon>
        <taxon>Rhabditida</taxon>
        <taxon>Rhabditina</taxon>
        <taxon>Rhabditomorpha</taxon>
        <taxon>Strongyloidea</taxon>
        <taxon>Strongylidae</taxon>
        <taxon>Strongylus</taxon>
    </lineage>
</organism>
<feature type="compositionally biased region" description="Polar residues" evidence="1">
    <location>
        <begin position="159"/>
        <end position="169"/>
    </location>
</feature>
<keyword evidence="3" id="KW-1185">Reference proteome</keyword>
<evidence type="ECO:0000313" key="3">
    <source>
        <dbReference type="Proteomes" id="UP000270094"/>
    </source>
</evidence>
<feature type="compositionally biased region" description="Basic and acidic residues" evidence="1">
    <location>
        <begin position="224"/>
        <end position="236"/>
    </location>
</feature>
<proteinExistence type="predicted"/>
<gene>
    <name evidence="2" type="ORF">SVUK_LOCUS11199</name>
</gene>
<reference evidence="2 3" key="1">
    <citation type="submission" date="2018-11" db="EMBL/GenBank/DDBJ databases">
        <authorList>
            <consortium name="Pathogen Informatics"/>
        </authorList>
    </citation>
    <scope>NUCLEOTIDE SEQUENCE [LARGE SCALE GENOMIC DNA]</scope>
</reference>
<dbReference type="AlphaFoldDB" id="A0A3P7ITD5"/>
<feature type="region of interest" description="Disordered" evidence="1">
    <location>
        <begin position="191"/>
        <end position="236"/>
    </location>
</feature>
<name>A0A3P7ITD5_STRVU</name>
<accession>A0A3P7ITD5</accession>
<dbReference type="Proteomes" id="UP000270094">
    <property type="component" value="Unassembled WGS sequence"/>
</dbReference>
<evidence type="ECO:0000313" key="2">
    <source>
        <dbReference type="EMBL" id="VDM76201.1"/>
    </source>
</evidence>